<accession>A0ACC1T605</accession>
<reference evidence="1" key="1">
    <citation type="submission" date="2022-07" db="EMBL/GenBank/DDBJ databases">
        <title>Genome Sequence of Phlebia brevispora.</title>
        <authorList>
            <person name="Buettner E."/>
        </authorList>
    </citation>
    <scope>NUCLEOTIDE SEQUENCE</scope>
    <source>
        <strain evidence="1">MPL23</strain>
    </source>
</reference>
<dbReference type="EMBL" id="JANHOG010000497">
    <property type="protein sequence ID" value="KAJ3553797.1"/>
    <property type="molecule type" value="Genomic_DNA"/>
</dbReference>
<name>A0ACC1T605_9APHY</name>
<gene>
    <name evidence="1" type="ORF">NM688_g3426</name>
</gene>
<comment type="caution">
    <text evidence="1">The sequence shown here is derived from an EMBL/GenBank/DDBJ whole genome shotgun (WGS) entry which is preliminary data.</text>
</comment>
<protein>
    <submittedName>
        <fullName evidence="1">Uncharacterized protein</fullName>
    </submittedName>
</protein>
<organism evidence="1 2">
    <name type="scientific">Phlebia brevispora</name>
    <dbReference type="NCBI Taxonomy" id="194682"/>
    <lineage>
        <taxon>Eukaryota</taxon>
        <taxon>Fungi</taxon>
        <taxon>Dikarya</taxon>
        <taxon>Basidiomycota</taxon>
        <taxon>Agaricomycotina</taxon>
        <taxon>Agaricomycetes</taxon>
        <taxon>Polyporales</taxon>
        <taxon>Meruliaceae</taxon>
        <taxon>Phlebia</taxon>
    </lineage>
</organism>
<keyword evidence="2" id="KW-1185">Reference proteome</keyword>
<evidence type="ECO:0000313" key="1">
    <source>
        <dbReference type="EMBL" id="KAJ3553797.1"/>
    </source>
</evidence>
<evidence type="ECO:0000313" key="2">
    <source>
        <dbReference type="Proteomes" id="UP001148662"/>
    </source>
</evidence>
<sequence>MADSLINMDKFQLVTLTNAALAEQKWKVAERKKAEVKRAVEEHHRREEAAEVECHQKAEVVKMKTKVKMEGA</sequence>
<proteinExistence type="predicted"/>
<dbReference type="Proteomes" id="UP001148662">
    <property type="component" value="Unassembled WGS sequence"/>
</dbReference>